<name>A0AAV4M5Q3_CAEEX</name>
<accession>A0AAV4M5Q3</accession>
<proteinExistence type="predicted"/>
<protein>
    <submittedName>
        <fullName evidence="1">Uncharacterized protein</fullName>
    </submittedName>
</protein>
<gene>
    <name evidence="1" type="ORF">CEXT_726031</name>
</gene>
<dbReference type="EMBL" id="BPLR01001855">
    <property type="protein sequence ID" value="GIX67170.1"/>
    <property type="molecule type" value="Genomic_DNA"/>
</dbReference>
<dbReference type="AlphaFoldDB" id="A0AAV4M5Q3"/>
<evidence type="ECO:0000313" key="2">
    <source>
        <dbReference type="Proteomes" id="UP001054945"/>
    </source>
</evidence>
<dbReference type="Proteomes" id="UP001054945">
    <property type="component" value="Unassembled WGS sequence"/>
</dbReference>
<organism evidence="1 2">
    <name type="scientific">Caerostris extrusa</name>
    <name type="common">Bark spider</name>
    <name type="synonym">Caerostris bankana</name>
    <dbReference type="NCBI Taxonomy" id="172846"/>
    <lineage>
        <taxon>Eukaryota</taxon>
        <taxon>Metazoa</taxon>
        <taxon>Ecdysozoa</taxon>
        <taxon>Arthropoda</taxon>
        <taxon>Chelicerata</taxon>
        <taxon>Arachnida</taxon>
        <taxon>Araneae</taxon>
        <taxon>Araneomorphae</taxon>
        <taxon>Entelegynae</taxon>
        <taxon>Araneoidea</taxon>
        <taxon>Araneidae</taxon>
        <taxon>Caerostris</taxon>
    </lineage>
</organism>
<comment type="caution">
    <text evidence="1">The sequence shown here is derived from an EMBL/GenBank/DDBJ whole genome shotgun (WGS) entry which is preliminary data.</text>
</comment>
<reference evidence="1 2" key="1">
    <citation type="submission" date="2021-06" db="EMBL/GenBank/DDBJ databases">
        <title>Caerostris extrusa draft genome.</title>
        <authorList>
            <person name="Kono N."/>
            <person name="Arakawa K."/>
        </authorList>
    </citation>
    <scope>NUCLEOTIDE SEQUENCE [LARGE SCALE GENOMIC DNA]</scope>
</reference>
<evidence type="ECO:0000313" key="1">
    <source>
        <dbReference type="EMBL" id="GIX67170.1"/>
    </source>
</evidence>
<sequence>MIDEGGESHQEQWSVFKVQFLPPRSLLFQSVELFLHLHQQTSTPRVEEWNGMREKKNGWEGKRDVALIFCLLPQGRLTEISFSCSFSV</sequence>
<keyword evidence="2" id="KW-1185">Reference proteome</keyword>